<dbReference type="AlphaFoldDB" id="A0A7X4HGY0"/>
<proteinExistence type="predicted"/>
<dbReference type="EMBL" id="WWCU01000035">
    <property type="protein sequence ID" value="MYN10297.1"/>
    <property type="molecule type" value="Genomic_DNA"/>
</dbReference>
<dbReference type="RefSeq" id="WP_161074590.1">
    <property type="nucleotide sequence ID" value="NZ_WWCU01000035.1"/>
</dbReference>
<reference evidence="1 2" key="1">
    <citation type="submission" date="2019-12" db="EMBL/GenBank/DDBJ databases">
        <title>Novel species isolated from a subtropical stream in China.</title>
        <authorList>
            <person name="Lu H."/>
        </authorList>
    </citation>
    <scope>NUCLEOTIDE SEQUENCE [LARGE SCALE GENOMIC DNA]</scope>
    <source>
        <strain evidence="1 2">FT127W</strain>
    </source>
</reference>
<name>A0A7X4HGY0_9BURK</name>
<sequence>MSARATTGAAPAATSQLLTELQHADAIIKSMLNAMTTEQKTKVHAQLDAAGVSGEGMTRANERGATITAALAVHAETSAEPGAVDVKGMCAQAEIIEMQAAHIRILLLALCERLDGMQGLPQAAVQAVNAASCFATCALRNASLIEDEAVGIYLEGGAA</sequence>
<evidence type="ECO:0000313" key="1">
    <source>
        <dbReference type="EMBL" id="MYN10297.1"/>
    </source>
</evidence>
<gene>
    <name evidence="1" type="ORF">GTP77_23515</name>
</gene>
<comment type="caution">
    <text evidence="1">The sequence shown here is derived from an EMBL/GenBank/DDBJ whole genome shotgun (WGS) entry which is preliminary data.</text>
</comment>
<dbReference type="Proteomes" id="UP000450676">
    <property type="component" value="Unassembled WGS sequence"/>
</dbReference>
<accession>A0A7X4HGY0</accession>
<protein>
    <submittedName>
        <fullName evidence="1">Uncharacterized protein</fullName>
    </submittedName>
</protein>
<evidence type="ECO:0000313" key="2">
    <source>
        <dbReference type="Proteomes" id="UP000450676"/>
    </source>
</evidence>
<organism evidence="1 2">
    <name type="scientific">Pseudoduganella aquatica</name>
    <dbReference type="NCBI Taxonomy" id="2660641"/>
    <lineage>
        <taxon>Bacteria</taxon>
        <taxon>Pseudomonadati</taxon>
        <taxon>Pseudomonadota</taxon>
        <taxon>Betaproteobacteria</taxon>
        <taxon>Burkholderiales</taxon>
        <taxon>Oxalobacteraceae</taxon>
        <taxon>Telluria group</taxon>
        <taxon>Pseudoduganella</taxon>
    </lineage>
</organism>
<keyword evidence="2" id="KW-1185">Reference proteome</keyword>